<reference evidence="2" key="2">
    <citation type="journal article" date="2016" name="G3 (Bethesda)">
        <title>Genome Evolution in Three Species of Cactophilic Drosophila.</title>
        <authorList>
            <person name="Sanchez-Flores A."/>
            <person name="Penazola F."/>
            <person name="Carpinteyro-Ponce J."/>
            <person name="Nazario-Yepiz N."/>
            <person name="Abreu-Goodger C."/>
            <person name="Machado C.A."/>
            <person name="Markow T.A."/>
        </authorList>
    </citation>
    <scope>NUCLEOTIDE SEQUENCE [LARGE SCALE GENOMIC DNA]</scope>
</reference>
<feature type="compositionally biased region" description="Gly residues" evidence="1">
    <location>
        <begin position="180"/>
        <end position="207"/>
    </location>
</feature>
<dbReference type="PANTHER" id="PTHR45691:SF6">
    <property type="entry name" value="PROTEIN DIAPHANOUS"/>
    <property type="match status" value="1"/>
</dbReference>
<evidence type="ECO:0000313" key="3">
    <source>
        <dbReference type="RefSeq" id="XP_017869518.1"/>
    </source>
</evidence>
<feature type="compositionally biased region" description="Polar residues" evidence="1">
    <location>
        <begin position="164"/>
        <end position="175"/>
    </location>
</feature>
<feature type="compositionally biased region" description="Basic and acidic residues" evidence="1">
    <location>
        <begin position="393"/>
        <end position="407"/>
    </location>
</feature>
<feature type="region of interest" description="Disordered" evidence="1">
    <location>
        <begin position="244"/>
        <end position="265"/>
    </location>
</feature>
<dbReference type="InterPro" id="IPR051412">
    <property type="entry name" value="Formin_Homology_Diaphanous_sf"/>
</dbReference>
<feature type="compositionally biased region" description="Pro residues" evidence="1">
    <location>
        <begin position="250"/>
        <end position="264"/>
    </location>
</feature>
<name>A0ABM1PQN2_DROAR</name>
<dbReference type="RefSeq" id="XP_017869518.1">
    <property type="nucleotide sequence ID" value="XM_018014029.1"/>
</dbReference>
<protein>
    <submittedName>
        <fullName evidence="3">DNA-binding protein K10</fullName>
    </submittedName>
</protein>
<feature type="region of interest" description="Disordered" evidence="1">
    <location>
        <begin position="388"/>
        <end position="431"/>
    </location>
</feature>
<dbReference type="GO" id="GO:0003677">
    <property type="term" value="F:DNA binding"/>
    <property type="evidence" value="ECO:0007669"/>
    <property type="project" value="UniProtKB-KW"/>
</dbReference>
<organism evidence="2 3">
    <name type="scientific">Drosophila arizonae</name>
    <name type="common">Fruit fly</name>
    <dbReference type="NCBI Taxonomy" id="7263"/>
    <lineage>
        <taxon>Eukaryota</taxon>
        <taxon>Metazoa</taxon>
        <taxon>Ecdysozoa</taxon>
        <taxon>Arthropoda</taxon>
        <taxon>Hexapoda</taxon>
        <taxon>Insecta</taxon>
        <taxon>Pterygota</taxon>
        <taxon>Neoptera</taxon>
        <taxon>Endopterygota</taxon>
        <taxon>Diptera</taxon>
        <taxon>Brachycera</taxon>
        <taxon>Muscomorpha</taxon>
        <taxon>Ephydroidea</taxon>
        <taxon>Drosophilidae</taxon>
        <taxon>Drosophila</taxon>
    </lineage>
</organism>
<reference evidence="3" key="3">
    <citation type="submission" date="2025-08" db="UniProtKB">
        <authorList>
            <consortium name="RefSeq"/>
        </authorList>
    </citation>
    <scope>IDENTIFICATION</scope>
    <source>
        <tissue evidence="3">Whole organism</tissue>
    </source>
</reference>
<proteinExistence type="predicted"/>
<feature type="compositionally biased region" description="Polar residues" evidence="1">
    <location>
        <begin position="422"/>
        <end position="431"/>
    </location>
</feature>
<dbReference type="GeneID" id="108618124"/>
<feature type="compositionally biased region" description="Basic residues" evidence="1">
    <location>
        <begin position="104"/>
        <end position="116"/>
    </location>
</feature>
<evidence type="ECO:0000313" key="2">
    <source>
        <dbReference type="Proteomes" id="UP000694904"/>
    </source>
</evidence>
<accession>A0ABM1PQN2</accession>
<dbReference type="PANTHER" id="PTHR45691">
    <property type="entry name" value="PROTEIN DIAPHANOUS"/>
    <property type="match status" value="1"/>
</dbReference>
<reference evidence="2" key="1">
    <citation type="journal article" date="1997" name="Nucleic Acids Res.">
        <title>tRNAscan-SE: a program for improved detection of transfer RNA genes in genomic sequence.</title>
        <authorList>
            <person name="Lowe T.M."/>
            <person name="Eddy S.R."/>
        </authorList>
    </citation>
    <scope>NUCLEOTIDE SEQUENCE [LARGE SCALE GENOMIC DNA]</scope>
</reference>
<keyword evidence="2" id="KW-1185">Reference proteome</keyword>
<dbReference type="SUPFAM" id="SSF101447">
    <property type="entry name" value="Formin homology 2 domain (FH2 domain)"/>
    <property type="match status" value="1"/>
</dbReference>
<sequence length="431" mass="47092">MVSKGNNYQQNRAMQQQQRSNVRAAIAPYRKPYRGQAQAQAQAQTQVQAQAPNQFMYTSCQMPSDPLYIDFNSPTPAPPPKLATAAQTLQAGNSTDGAADGGKKKQLKAKQPKGHKQSQQQHPHPHNSHFAGQGGGGPAAMADNGWQSHPHPHPKQRFHAPNGNRFNGPQRNGFNRPQMMGGGPINRGGGRHMMGGPGPGGPMGPRGGPMPPYPPMPFPAAMPPMRCPMPPMGGPPPPPPPFMRRNGRGPPLPMPLPPPPPPLMGPHMHMGPRMPLRGMPPLPGPVPYMNGGSMNGGKIKKPNPKLIKQALKGKSTIKTLKNLVNQYPIDKPWVNDEIRAIHDEKLDIENRLKGNKDDQLFAQFKVQRDKFVSLYEKAREAYLKQEAASVMAKDAKEKDKDIDKDRNANSNQLELAQDANKNKTTTARLVP</sequence>
<dbReference type="Proteomes" id="UP000694904">
    <property type="component" value="Chromosome X"/>
</dbReference>
<keyword evidence="3" id="KW-0238">DNA-binding</keyword>
<evidence type="ECO:0000256" key="1">
    <source>
        <dbReference type="SAM" id="MobiDB-lite"/>
    </source>
</evidence>
<gene>
    <name evidence="3" type="primary">LOC108618124</name>
</gene>
<feature type="region of interest" description="Disordered" evidence="1">
    <location>
        <begin position="92"/>
        <end position="210"/>
    </location>
</feature>